<evidence type="ECO:0000259" key="2">
    <source>
        <dbReference type="Pfam" id="PF03807"/>
    </source>
</evidence>
<dbReference type="Gene3D" id="3.40.50.720">
    <property type="entry name" value="NAD(P)-binding Rossmann-like Domain"/>
    <property type="match status" value="1"/>
</dbReference>
<keyword evidence="4" id="KW-1185">Reference proteome</keyword>
<evidence type="ECO:0000313" key="4">
    <source>
        <dbReference type="Proteomes" id="UP001057738"/>
    </source>
</evidence>
<proteinExistence type="predicted"/>
<evidence type="ECO:0000313" key="3">
    <source>
        <dbReference type="EMBL" id="UUY51810.1"/>
    </source>
</evidence>
<reference evidence="3" key="1">
    <citation type="submission" date="2022-08" db="EMBL/GenBank/DDBJ databases">
        <authorList>
            <person name="Tian L."/>
        </authorList>
    </citation>
    <scope>NUCLEOTIDE SEQUENCE</scope>
    <source>
        <strain evidence="3">CM253</strain>
    </source>
</reference>
<dbReference type="Pfam" id="PF03807">
    <property type="entry name" value="F420_oxidored"/>
    <property type="match status" value="1"/>
</dbReference>
<evidence type="ECO:0000256" key="1">
    <source>
        <dbReference type="ARBA" id="ARBA00023002"/>
    </source>
</evidence>
<feature type="domain" description="Pyrroline-5-carboxylate reductase catalytic N-terminal" evidence="2">
    <location>
        <begin position="25"/>
        <end position="114"/>
    </location>
</feature>
<dbReference type="EMBL" id="CP102514">
    <property type="protein sequence ID" value="UUY51810.1"/>
    <property type="molecule type" value="Genomic_DNA"/>
</dbReference>
<dbReference type="Proteomes" id="UP001057738">
    <property type="component" value="Chromosome"/>
</dbReference>
<organism evidence="3 4">
    <name type="scientific">Streptomyces yangpuensis</name>
    <dbReference type="NCBI Taxonomy" id="1648182"/>
    <lineage>
        <taxon>Bacteria</taxon>
        <taxon>Bacillati</taxon>
        <taxon>Actinomycetota</taxon>
        <taxon>Actinomycetes</taxon>
        <taxon>Kitasatosporales</taxon>
        <taxon>Streptomycetaceae</taxon>
        <taxon>Streptomyces</taxon>
    </lineage>
</organism>
<gene>
    <name evidence="3" type="ORF">NRK68_02080</name>
</gene>
<dbReference type="SUPFAM" id="SSF51735">
    <property type="entry name" value="NAD(P)-binding Rossmann-fold domains"/>
    <property type="match status" value="1"/>
</dbReference>
<dbReference type="InterPro" id="IPR028939">
    <property type="entry name" value="P5C_Rdtase_cat_N"/>
</dbReference>
<dbReference type="PANTHER" id="PTHR14239">
    <property type="entry name" value="DUDULIN-RELATED"/>
    <property type="match status" value="1"/>
</dbReference>
<name>A0ABY5Q6D3_9ACTN</name>
<accession>A0ABY5Q6D3</accession>
<protein>
    <submittedName>
        <fullName evidence="3">NAD(P)-binding domain-containing protein</fullName>
    </submittedName>
</protein>
<keyword evidence="1" id="KW-0560">Oxidoreductase</keyword>
<dbReference type="InterPro" id="IPR036291">
    <property type="entry name" value="NAD(P)-bd_dom_sf"/>
</dbReference>
<sequence>MTGHPRPTPTSPHSPHKEHRLMTSIGILGAGRVGANLAGKLSAAGHHVTLGVRNPERTAALAAGISPQIAFADQRTTARTADIVINATPGDTSLARLADLRTELAGKLLVDVSNATRDAADGLPGDLCYPGSSLAEQLQAALPETHVVKALNTMLFMVMTAPETLATPPTAYLSGDDQNAKRTVTGLLGDLGWEPAWIEDLGGITTARATEAMILVVPHILRRHGFKPFAVSLTR</sequence>
<dbReference type="InterPro" id="IPR051267">
    <property type="entry name" value="STEAP_metalloreductase"/>
</dbReference>